<accession>A0AAE3ALI7</accession>
<evidence type="ECO:0000256" key="7">
    <source>
        <dbReference type="ARBA" id="ARBA00022737"/>
    </source>
</evidence>
<evidence type="ECO:0000256" key="2">
    <source>
        <dbReference type="ARBA" id="ARBA00004202"/>
    </source>
</evidence>
<evidence type="ECO:0000256" key="14">
    <source>
        <dbReference type="SAM" id="Phobius"/>
    </source>
</evidence>
<dbReference type="AlphaFoldDB" id="A0AAE3ALI7"/>
<dbReference type="PANTHER" id="PTHR43553:SF23">
    <property type="entry name" value="ABC TRANSPORTER ATP-BINDING COMPONENT"/>
    <property type="match status" value="1"/>
</dbReference>
<dbReference type="PROSITE" id="PS00211">
    <property type="entry name" value="ABC_TRANSPORTER_1"/>
    <property type="match status" value="1"/>
</dbReference>
<dbReference type="InterPro" id="IPR050095">
    <property type="entry name" value="ECF_ABC_transporter_ATP-bd"/>
</dbReference>
<name>A0AAE3ALI7_9FIRM</name>
<proteinExistence type="inferred from homology"/>
<feature type="domain" description="ABC transporter" evidence="15">
    <location>
        <begin position="264"/>
        <end position="490"/>
    </location>
</feature>
<evidence type="ECO:0000256" key="6">
    <source>
        <dbReference type="ARBA" id="ARBA00022692"/>
    </source>
</evidence>
<dbReference type="PROSITE" id="PS50893">
    <property type="entry name" value="ABC_TRANSPORTER_2"/>
    <property type="match status" value="2"/>
</dbReference>
<feature type="transmembrane region" description="Helical" evidence="14">
    <location>
        <begin position="545"/>
        <end position="566"/>
    </location>
</feature>
<evidence type="ECO:0000256" key="8">
    <source>
        <dbReference type="ARBA" id="ARBA00022741"/>
    </source>
</evidence>
<evidence type="ECO:0000259" key="15">
    <source>
        <dbReference type="PROSITE" id="PS50893"/>
    </source>
</evidence>
<dbReference type="Gene3D" id="3.40.50.300">
    <property type="entry name" value="P-loop containing nucleotide triphosphate hydrolases"/>
    <property type="match status" value="2"/>
</dbReference>
<dbReference type="PANTHER" id="PTHR43553">
    <property type="entry name" value="HEAVY METAL TRANSPORTER"/>
    <property type="match status" value="1"/>
</dbReference>
<keyword evidence="6 14" id="KW-0812">Transmembrane</keyword>
<dbReference type="Pfam" id="PF00005">
    <property type="entry name" value="ABC_tran"/>
    <property type="match status" value="2"/>
</dbReference>
<feature type="transmembrane region" description="Helical" evidence="14">
    <location>
        <begin position="699"/>
        <end position="719"/>
    </location>
</feature>
<dbReference type="InterPro" id="IPR027417">
    <property type="entry name" value="P-loop_NTPase"/>
</dbReference>
<dbReference type="SMART" id="SM00382">
    <property type="entry name" value="AAA"/>
    <property type="match status" value="2"/>
</dbReference>
<dbReference type="InterPro" id="IPR015856">
    <property type="entry name" value="ABC_transpr_CbiO/EcfA_su"/>
</dbReference>
<gene>
    <name evidence="16" type="ORF">LKD31_11035</name>
</gene>
<dbReference type="GO" id="GO:0016887">
    <property type="term" value="F:ATP hydrolysis activity"/>
    <property type="evidence" value="ECO:0007669"/>
    <property type="project" value="InterPro"/>
</dbReference>
<keyword evidence="11 14" id="KW-1133">Transmembrane helix</keyword>
<dbReference type="InterPro" id="IPR003439">
    <property type="entry name" value="ABC_transporter-like_ATP-bd"/>
</dbReference>
<dbReference type="Pfam" id="PF02361">
    <property type="entry name" value="CbiQ"/>
    <property type="match status" value="1"/>
</dbReference>
<keyword evidence="12 14" id="KW-0472">Membrane</keyword>
<sequence>MIDFEFEFQYTEAKLPILRQVGGGIPAGRCVVLCGGSGCGKSTLLRCINGLIPQFYEGELKGFCRLNGQDTAGLRIGEIGELAASVFQDPRSQFFTVNSSNEVAFGLENHGLPQDKIRQRVEDAFRIFHLERLKDRNVYELSSGERQLISILSAWAMDTDIFLLDEPTANLDFAATQQLKEILLALKTQGKTLLLSEHRLYYLADIADEFWVMADGEIKGKYTAAEAKAFSAEQRQTLSLRTLDLAEITVPEKEPLPKTAPTALAVSDVRYTYGRKAGDTLSGVSFSIREHEIIGLVGANGCGKTTIGKLIAGLYDPSGGQIFLYGKARKPKGLQKQVLFILQEAEFQFFTNSVLHELQYGHAVTPEFEAKTEALLKSMDMWDCRDRHPFSLSGGQMQRLALMMAYLSDKPIVILDEPTAGQDAESLERCAALIREMRKEKTVLIITHDLELIAGACDRCIGLSDGHAEAEFPVHSERDLQAVRQYMERFHPSDAPAKKQHKERFHPATKLLYWLALLVVISTANNHLVYACYAALILLTATDGWLGTAIAGGISFGVLWAANAMLPGTVFSFMLVLFPRIIAVGISMRTLIGRNEASRTLAALRNLHLPERLIMIVAVIFRFFPVLSGDMKLLRQSIRTRGAFVTPWQKLRALPSYLEILTVPMALRVIRIAETLSASAETRGIDLTRRKSNYLSLRFSAWDAVFCVLLAASIAAGLIL</sequence>
<keyword evidence="10" id="KW-1278">Translocase</keyword>
<comment type="caution">
    <text evidence="16">The sequence shown here is derived from an EMBL/GenBank/DDBJ whole genome shotgun (WGS) entry which is preliminary data.</text>
</comment>
<evidence type="ECO:0000256" key="3">
    <source>
        <dbReference type="ARBA" id="ARBA00005417"/>
    </source>
</evidence>
<dbReference type="GO" id="GO:0043190">
    <property type="term" value="C:ATP-binding cassette (ABC) transporter complex"/>
    <property type="evidence" value="ECO:0007669"/>
    <property type="project" value="TreeGrafter"/>
</dbReference>
<evidence type="ECO:0000256" key="4">
    <source>
        <dbReference type="ARBA" id="ARBA00022448"/>
    </source>
</evidence>
<comment type="similarity">
    <text evidence="3">Belongs to the ABC transporter superfamily.</text>
</comment>
<comment type="function">
    <text evidence="13">Probably part of an ABC transporter complex. Responsible for energy coupling to the transport system.</text>
</comment>
<keyword evidence="5" id="KW-1003">Cell membrane</keyword>
<evidence type="ECO:0000256" key="5">
    <source>
        <dbReference type="ARBA" id="ARBA00022475"/>
    </source>
</evidence>
<reference evidence="16" key="1">
    <citation type="submission" date="2021-10" db="EMBL/GenBank/DDBJ databases">
        <title>Anaerobic single-cell dispensing facilitates the cultivation of human gut bacteria.</title>
        <authorList>
            <person name="Afrizal A."/>
        </authorList>
    </citation>
    <scope>NUCLEOTIDE SEQUENCE</scope>
    <source>
        <strain evidence="16">CLA-AA-H250</strain>
    </source>
</reference>
<dbReference type="SUPFAM" id="SSF52540">
    <property type="entry name" value="P-loop containing nucleoside triphosphate hydrolases"/>
    <property type="match status" value="2"/>
</dbReference>
<dbReference type="Proteomes" id="UP001199424">
    <property type="component" value="Unassembled WGS sequence"/>
</dbReference>
<evidence type="ECO:0000313" key="16">
    <source>
        <dbReference type="EMBL" id="MCC2137546.1"/>
    </source>
</evidence>
<keyword evidence="17" id="KW-1185">Reference proteome</keyword>
<feature type="transmembrane region" description="Helical" evidence="14">
    <location>
        <begin position="573"/>
        <end position="592"/>
    </location>
</feature>
<keyword evidence="4" id="KW-0813">Transport</keyword>
<protein>
    <submittedName>
        <fullName evidence="16">ATP-binding cassette domain-containing protein</fullName>
    </submittedName>
</protein>
<evidence type="ECO:0000256" key="12">
    <source>
        <dbReference type="ARBA" id="ARBA00023136"/>
    </source>
</evidence>
<evidence type="ECO:0000256" key="9">
    <source>
        <dbReference type="ARBA" id="ARBA00022840"/>
    </source>
</evidence>
<evidence type="ECO:0000313" key="17">
    <source>
        <dbReference type="Proteomes" id="UP001199424"/>
    </source>
</evidence>
<dbReference type="GO" id="GO:0005524">
    <property type="term" value="F:ATP binding"/>
    <property type="evidence" value="ECO:0007669"/>
    <property type="project" value="UniProtKB-KW"/>
</dbReference>
<feature type="transmembrane region" description="Helical" evidence="14">
    <location>
        <begin position="511"/>
        <end position="539"/>
    </location>
</feature>
<dbReference type="InterPro" id="IPR017871">
    <property type="entry name" value="ABC_transporter-like_CS"/>
</dbReference>
<evidence type="ECO:0000256" key="10">
    <source>
        <dbReference type="ARBA" id="ARBA00022967"/>
    </source>
</evidence>
<dbReference type="RefSeq" id="WP_308449766.1">
    <property type="nucleotide sequence ID" value="NZ_JAJEQC010000011.1"/>
</dbReference>
<dbReference type="CDD" id="cd03225">
    <property type="entry name" value="ABC_cobalt_CbiO_domain1"/>
    <property type="match status" value="1"/>
</dbReference>
<dbReference type="EMBL" id="JAJEQC010000011">
    <property type="protein sequence ID" value="MCC2137546.1"/>
    <property type="molecule type" value="Genomic_DNA"/>
</dbReference>
<evidence type="ECO:0000256" key="1">
    <source>
        <dbReference type="ARBA" id="ARBA00004141"/>
    </source>
</evidence>
<keyword evidence="9 16" id="KW-0067">ATP-binding</keyword>
<keyword evidence="7" id="KW-0677">Repeat</keyword>
<evidence type="ECO:0000256" key="11">
    <source>
        <dbReference type="ARBA" id="ARBA00022989"/>
    </source>
</evidence>
<dbReference type="InterPro" id="IPR003339">
    <property type="entry name" value="ABC/ECF_trnsptr_transmembrane"/>
</dbReference>
<dbReference type="CDD" id="cd16914">
    <property type="entry name" value="EcfT"/>
    <property type="match status" value="1"/>
</dbReference>
<comment type="subcellular location">
    <subcellularLocation>
        <location evidence="2">Cell membrane</location>
        <topology evidence="2">Peripheral membrane protein</topology>
    </subcellularLocation>
    <subcellularLocation>
        <location evidence="1">Membrane</location>
        <topology evidence="1">Multi-pass membrane protein</topology>
    </subcellularLocation>
</comment>
<organism evidence="16 17">
    <name type="scientific">Hominenteromicrobium mulieris</name>
    <dbReference type="NCBI Taxonomy" id="2885357"/>
    <lineage>
        <taxon>Bacteria</taxon>
        <taxon>Bacillati</taxon>
        <taxon>Bacillota</taxon>
        <taxon>Clostridia</taxon>
        <taxon>Eubacteriales</taxon>
        <taxon>Oscillospiraceae</taxon>
        <taxon>Hominenteromicrobium</taxon>
    </lineage>
</organism>
<dbReference type="InterPro" id="IPR003593">
    <property type="entry name" value="AAA+_ATPase"/>
</dbReference>
<evidence type="ECO:0000256" key="13">
    <source>
        <dbReference type="ARBA" id="ARBA00025157"/>
    </source>
</evidence>
<feature type="domain" description="ABC transporter" evidence="15">
    <location>
        <begin position="2"/>
        <end position="240"/>
    </location>
</feature>
<dbReference type="GO" id="GO:0042626">
    <property type="term" value="F:ATPase-coupled transmembrane transporter activity"/>
    <property type="evidence" value="ECO:0007669"/>
    <property type="project" value="TreeGrafter"/>
</dbReference>
<keyword evidence="8" id="KW-0547">Nucleotide-binding</keyword>